<organism evidence="3 4">
    <name type="scientific">Naegleria fowleri</name>
    <name type="common">Brain eating amoeba</name>
    <dbReference type="NCBI Taxonomy" id="5763"/>
    <lineage>
        <taxon>Eukaryota</taxon>
        <taxon>Discoba</taxon>
        <taxon>Heterolobosea</taxon>
        <taxon>Tetramitia</taxon>
        <taxon>Eutetramitia</taxon>
        <taxon>Vahlkampfiidae</taxon>
        <taxon>Naegleria</taxon>
    </lineage>
</organism>
<proteinExistence type="predicted"/>
<name>A0A6A5C4B5_NAEFO</name>
<dbReference type="RefSeq" id="XP_044565421.1">
    <property type="nucleotide sequence ID" value="XM_044703794.1"/>
</dbReference>
<dbReference type="VEuPathDB" id="AmoebaDB:NF0027740"/>
<sequence>MSEQSPHENIESLKADNASIDKEDQLNQNSFPIKDPMIVDDKEEIQPTQETADHSQRQTQSNLIIIEVERKFQDSKDVILDMIHEITHLQREQELAKYHEMCNKESSKPSVTEVASLSSLVRKHELEREKMENQYKERIKEVSNERDLLMRESLETKLHLEANMSIVEKIKLIANLSGYHQEKEKYENTLEKVNLEMELLLSKVKTFEENASVMTSEQENTRLRVEMLEKLLTKTMEENAKLYDENMSLRKHLAQ</sequence>
<feature type="compositionally biased region" description="Basic and acidic residues" evidence="2">
    <location>
        <begin position="1"/>
        <end position="25"/>
    </location>
</feature>
<feature type="coiled-coil region" evidence="1">
    <location>
        <begin position="114"/>
        <end position="152"/>
    </location>
</feature>
<gene>
    <name evidence="3" type="ORF">FDP41_013191</name>
</gene>
<feature type="coiled-coil region" evidence="1">
    <location>
        <begin position="176"/>
        <end position="245"/>
    </location>
</feature>
<dbReference type="AlphaFoldDB" id="A0A6A5C4B5"/>
<comment type="caution">
    <text evidence="3">The sequence shown here is derived from an EMBL/GenBank/DDBJ whole genome shotgun (WGS) entry which is preliminary data.</text>
</comment>
<dbReference type="VEuPathDB" id="AmoebaDB:FDP41_013191"/>
<keyword evidence="1" id="KW-0175">Coiled coil</keyword>
<accession>A0A6A5C4B5</accession>
<dbReference type="EMBL" id="VFQX01000017">
    <property type="protein sequence ID" value="KAF0980708.1"/>
    <property type="molecule type" value="Genomic_DNA"/>
</dbReference>
<keyword evidence="4" id="KW-1185">Reference proteome</keyword>
<dbReference type="GeneID" id="68120406"/>
<dbReference type="VEuPathDB" id="AmoebaDB:NfTy_036090"/>
<evidence type="ECO:0000313" key="3">
    <source>
        <dbReference type="EMBL" id="KAF0980708.1"/>
    </source>
</evidence>
<evidence type="ECO:0000256" key="1">
    <source>
        <dbReference type="SAM" id="Coils"/>
    </source>
</evidence>
<reference evidence="3 4" key="1">
    <citation type="journal article" date="2019" name="Sci. Rep.">
        <title>Nanopore sequencing improves the draft genome of the human pathogenic amoeba Naegleria fowleri.</title>
        <authorList>
            <person name="Liechti N."/>
            <person name="Schurch N."/>
            <person name="Bruggmann R."/>
            <person name="Wittwer M."/>
        </authorList>
    </citation>
    <scope>NUCLEOTIDE SEQUENCE [LARGE SCALE GENOMIC DNA]</scope>
    <source>
        <strain evidence="3 4">ATCC 30894</strain>
    </source>
</reference>
<dbReference type="OrthoDB" id="10438797at2759"/>
<dbReference type="Proteomes" id="UP000444721">
    <property type="component" value="Unassembled WGS sequence"/>
</dbReference>
<dbReference type="VEuPathDB" id="AmoebaDB:NF0027750"/>
<evidence type="ECO:0000313" key="4">
    <source>
        <dbReference type="Proteomes" id="UP000444721"/>
    </source>
</evidence>
<feature type="region of interest" description="Disordered" evidence="2">
    <location>
        <begin position="1"/>
        <end position="58"/>
    </location>
</feature>
<protein>
    <submittedName>
        <fullName evidence="3">Uncharacterized protein</fullName>
    </submittedName>
</protein>
<evidence type="ECO:0000256" key="2">
    <source>
        <dbReference type="SAM" id="MobiDB-lite"/>
    </source>
</evidence>